<dbReference type="Gene3D" id="3.40.309.10">
    <property type="entry name" value="Aldehyde Dehydrogenase, Chain A, domain 2"/>
    <property type="match status" value="1"/>
</dbReference>
<dbReference type="Gene3D" id="3.40.605.10">
    <property type="entry name" value="Aldehyde Dehydrogenase, Chain A, domain 1"/>
    <property type="match status" value="1"/>
</dbReference>
<dbReference type="InterPro" id="IPR016160">
    <property type="entry name" value="Ald_DH_CS_CYS"/>
</dbReference>
<dbReference type="GO" id="GO:0005737">
    <property type="term" value="C:cytoplasm"/>
    <property type="evidence" value="ECO:0007669"/>
    <property type="project" value="TreeGrafter"/>
</dbReference>
<dbReference type="PIRSF" id="PIRSF036492">
    <property type="entry name" value="ALDH"/>
    <property type="match status" value="1"/>
</dbReference>
<dbReference type="PANTHER" id="PTHR43570:SF16">
    <property type="entry name" value="ALDEHYDE DEHYDROGENASE TYPE III, ISOFORM Q"/>
    <property type="match status" value="1"/>
</dbReference>
<dbReference type="EMBL" id="LDRK01000088">
    <property type="protein sequence ID" value="KTR82942.1"/>
    <property type="molecule type" value="Genomic_DNA"/>
</dbReference>
<feature type="active site" evidence="5">
    <location>
        <position position="249"/>
    </location>
</feature>
<reference evidence="9 10" key="1">
    <citation type="journal article" date="2016" name="Front. Microbiol.">
        <title>Genomic Resource of Rice Seed Associated Bacteria.</title>
        <authorList>
            <person name="Midha S."/>
            <person name="Bansal K."/>
            <person name="Sharma S."/>
            <person name="Kumar N."/>
            <person name="Patil P.P."/>
            <person name="Chaudhry V."/>
            <person name="Patil P.B."/>
        </authorList>
    </citation>
    <scope>NUCLEOTIDE SEQUENCE [LARGE SCALE GENOMIC DNA]</scope>
    <source>
        <strain evidence="9 10">NS354</strain>
    </source>
</reference>
<evidence type="ECO:0000256" key="6">
    <source>
        <dbReference type="PROSITE-ProRule" id="PRU10007"/>
    </source>
</evidence>
<dbReference type="InterPro" id="IPR016163">
    <property type="entry name" value="Ald_DH_C"/>
</dbReference>
<dbReference type="PATRIC" id="fig|1079994.3.peg.2458"/>
<dbReference type="InterPro" id="IPR012394">
    <property type="entry name" value="Aldehyde_DH_NAD(P)"/>
</dbReference>
<dbReference type="RefSeq" id="WP_058594483.1">
    <property type="nucleotide sequence ID" value="NZ_LDRK01000088.1"/>
</dbReference>
<organism evidence="9 10">
    <name type="scientific">Leucobacter chromiiresistens</name>
    <dbReference type="NCBI Taxonomy" id="1079994"/>
    <lineage>
        <taxon>Bacteria</taxon>
        <taxon>Bacillati</taxon>
        <taxon>Actinomycetota</taxon>
        <taxon>Actinomycetes</taxon>
        <taxon>Micrococcales</taxon>
        <taxon>Microbacteriaceae</taxon>
        <taxon>Leucobacter</taxon>
    </lineage>
</organism>
<dbReference type="FunFam" id="3.40.605.10:FF:000004">
    <property type="entry name" value="Aldehyde dehydrogenase"/>
    <property type="match status" value="1"/>
</dbReference>
<evidence type="ECO:0000256" key="4">
    <source>
        <dbReference type="PIRNR" id="PIRNR036492"/>
    </source>
</evidence>
<evidence type="ECO:0000256" key="1">
    <source>
        <dbReference type="ARBA" id="ARBA00009986"/>
    </source>
</evidence>
<accession>A0A147EF08</accession>
<proteinExistence type="inferred from homology"/>
<dbReference type="GO" id="GO:0004029">
    <property type="term" value="F:aldehyde dehydrogenase (NAD+) activity"/>
    <property type="evidence" value="ECO:0007669"/>
    <property type="project" value="TreeGrafter"/>
</dbReference>
<evidence type="ECO:0000256" key="2">
    <source>
        <dbReference type="ARBA" id="ARBA00023002"/>
    </source>
</evidence>
<dbReference type="FunFam" id="3.40.309.10:FF:000003">
    <property type="entry name" value="Aldehyde dehydrogenase"/>
    <property type="match status" value="1"/>
</dbReference>
<dbReference type="CDD" id="cd07087">
    <property type="entry name" value="ALDH_F3-13-14_CALDH-like"/>
    <property type="match status" value="1"/>
</dbReference>
<feature type="active site" evidence="5 6">
    <location>
        <position position="215"/>
    </location>
</feature>
<gene>
    <name evidence="9" type="ORF">NS354_10770</name>
</gene>
<dbReference type="SUPFAM" id="SSF53720">
    <property type="entry name" value="ALDH-like"/>
    <property type="match status" value="1"/>
</dbReference>
<dbReference type="AlphaFoldDB" id="A0A147EF08"/>
<keyword evidence="3" id="KW-0520">NAD</keyword>
<dbReference type="OrthoDB" id="6882680at2"/>
<sequence>MTATALHRIPTLVAGLRHSHARGITRPEEWRREQLTRLRALLQDRGADFEAALRSDLRKSGTEAVLTEIGFLVSEIDHALAHLARWMRPRRVRVPLAVQPATARIVPEPLGVVLVIAPWNYPLMLALSPVIGALAAGDSVVIKPSELAPATSRLIARLVPDVLDRRAVAVVEGGAPETTALLAERFDHIFYTGSARVGRVVARAAAEHLTPVTLELGGKSPVYVDDTVPLHLAAQRIAWAKYMNAGQTCVAPDYVLGRPEVLRELAPLLAEAVHALYGSAPQQNPDYGRIVNDEHFDRLVGYLADGDVVFGGEHDAADRFLAPTALAGVDRAAPVMRDEIFGPILPLVDVAGLDDALSLVNGREKPLAAYVFSADGETRRRWERETSSGGLGFDAPALHLVVPDLPFGGVGESGIGAYHGERSFRTFSHEKAVLAKPLTPDTLAGTIMPPFTPRKDAIVRRWLGKLRERSV</sequence>
<evidence type="ECO:0000256" key="3">
    <source>
        <dbReference type="ARBA" id="ARBA00023027"/>
    </source>
</evidence>
<name>A0A147EF08_9MICO</name>
<evidence type="ECO:0000256" key="5">
    <source>
        <dbReference type="PIRSR" id="PIRSR036492-1"/>
    </source>
</evidence>
<dbReference type="PROSITE" id="PS00070">
    <property type="entry name" value="ALDEHYDE_DEHYDR_CYS"/>
    <property type="match status" value="1"/>
</dbReference>
<dbReference type="InterPro" id="IPR016162">
    <property type="entry name" value="Ald_DH_N"/>
</dbReference>
<evidence type="ECO:0000313" key="10">
    <source>
        <dbReference type="Proteomes" id="UP000070810"/>
    </source>
</evidence>
<evidence type="ECO:0000259" key="8">
    <source>
        <dbReference type="Pfam" id="PF00171"/>
    </source>
</evidence>
<keyword evidence="10" id="KW-1185">Reference proteome</keyword>
<dbReference type="Pfam" id="PF00171">
    <property type="entry name" value="Aldedh"/>
    <property type="match status" value="1"/>
</dbReference>
<evidence type="ECO:0000313" key="9">
    <source>
        <dbReference type="EMBL" id="KTR82942.1"/>
    </source>
</evidence>
<dbReference type="Proteomes" id="UP000070810">
    <property type="component" value="Unassembled WGS sequence"/>
</dbReference>
<dbReference type="InterPro" id="IPR016161">
    <property type="entry name" value="Ald_DH/histidinol_DH"/>
</dbReference>
<dbReference type="InterPro" id="IPR015590">
    <property type="entry name" value="Aldehyde_DH_dom"/>
</dbReference>
<keyword evidence="2 4" id="KW-0560">Oxidoreductase</keyword>
<feature type="domain" description="Aldehyde dehydrogenase" evidence="8">
    <location>
        <begin position="29"/>
        <end position="433"/>
    </location>
</feature>
<protein>
    <recommendedName>
        <fullName evidence="4">Aldehyde dehydrogenase</fullName>
    </recommendedName>
</protein>
<dbReference type="InterPro" id="IPR029510">
    <property type="entry name" value="Ald_DH_CS_GLU"/>
</dbReference>
<dbReference type="PROSITE" id="PS00687">
    <property type="entry name" value="ALDEHYDE_DEHYDR_GLU"/>
    <property type="match status" value="1"/>
</dbReference>
<comment type="similarity">
    <text evidence="1 4 7">Belongs to the aldehyde dehydrogenase family.</text>
</comment>
<comment type="caution">
    <text evidence="9">The sequence shown here is derived from an EMBL/GenBank/DDBJ whole genome shotgun (WGS) entry which is preliminary data.</text>
</comment>
<evidence type="ECO:0000256" key="7">
    <source>
        <dbReference type="RuleBase" id="RU003345"/>
    </source>
</evidence>
<dbReference type="GO" id="GO:0006081">
    <property type="term" value="P:aldehyde metabolic process"/>
    <property type="evidence" value="ECO:0007669"/>
    <property type="project" value="InterPro"/>
</dbReference>
<dbReference type="PANTHER" id="PTHR43570">
    <property type="entry name" value="ALDEHYDE DEHYDROGENASE"/>
    <property type="match status" value="1"/>
</dbReference>